<gene>
    <name evidence="2" type="ORF">PAPOLLO_LOCUS22422</name>
</gene>
<evidence type="ECO:0000313" key="2">
    <source>
        <dbReference type="EMBL" id="CAG5042478.1"/>
    </source>
</evidence>
<comment type="caution">
    <text evidence="2">The sequence shown here is derived from an EMBL/GenBank/DDBJ whole genome shotgun (WGS) entry which is preliminary data.</text>
</comment>
<accession>A0A8S3XV57</accession>
<proteinExistence type="predicted"/>
<evidence type="ECO:0000256" key="1">
    <source>
        <dbReference type="SAM" id="MobiDB-lite"/>
    </source>
</evidence>
<dbReference type="Proteomes" id="UP000691718">
    <property type="component" value="Unassembled WGS sequence"/>
</dbReference>
<protein>
    <submittedName>
        <fullName evidence="2">(apollo) hypothetical protein</fullName>
    </submittedName>
</protein>
<organism evidence="2 3">
    <name type="scientific">Parnassius apollo</name>
    <name type="common">Apollo butterfly</name>
    <name type="synonym">Papilio apollo</name>
    <dbReference type="NCBI Taxonomy" id="110799"/>
    <lineage>
        <taxon>Eukaryota</taxon>
        <taxon>Metazoa</taxon>
        <taxon>Ecdysozoa</taxon>
        <taxon>Arthropoda</taxon>
        <taxon>Hexapoda</taxon>
        <taxon>Insecta</taxon>
        <taxon>Pterygota</taxon>
        <taxon>Neoptera</taxon>
        <taxon>Endopterygota</taxon>
        <taxon>Lepidoptera</taxon>
        <taxon>Glossata</taxon>
        <taxon>Ditrysia</taxon>
        <taxon>Papilionoidea</taxon>
        <taxon>Papilionidae</taxon>
        <taxon>Parnassiinae</taxon>
        <taxon>Parnassini</taxon>
        <taxon>Parnassius</taxon>
        <taxon>Parnassius</taxon>
    </lineage>
</organism>
<evidence type="ECO:0000313" key="3">
    <source>
        <dbReference type="Proteomes" id="UP000691718"/>
    </source>
</evidence>
<sequence length="95" mass="10400">MEADAYDYGGGIGNVSEEEATAKHRRPKSVIEMSTLAPLLLEAETIITEKSSGVHVHSSSQDEESILPAPRNLGSSRGSKKVRRKFWAADPYRSL</sequence>
<feature type="region of interest" description="Disordered" evidence="1">
    <location>
        <begin position="1"/>
        <end position="27"/>
    </location>
</feature>
<name>A0A8S3XV57_PARAO</name>
<dbReference type="EMBL" id="CAJQZP010001372">
    <property type="protein sequence ID" value="CAG5042478.1"/>
    <property type="molecule type" value="Genomic_DNA"/>
</dbReference>
<reference evidence="2" key="1">
    <citation type="submission" date="2021-04" db="EMBL/GenBank/DDBJ databases">
        <authorList>
            <person name="Tunstrom K."/>
        </authorList>
    </citation>
    <scope>NUCLEOTIDE SEQUENCE</scope>
</reference>
<feature type="region of interest" description="Disordered" evidence="1">
    <location>
        <begin position="51"/>
        <end position="77"/>
    </location>
</feature>
<dbReference type="AlphaFoldDB" id="A0A8S3XV57"/>
<keyword evidence="3" id="KW-1185">Reference proteome</keyword>